<evidence type="ECO:0000256" key="1">
    <source>
        <dbReference type="SAM" id="Phobius"/>
    </source>
</evidence>
<keyword evidence="1" id="KW-0472">Membrane</keyword>
<gene>
    <name evidence="2" type="ORF">FNQ90_03065</name>
</gene>
<reference evidence="3" key="1">
    <citation type="submission" date="2019-10" db="EMBL/GenBank/DDBJ databases">
        <title>Streptomyces sp. nov., a novel actinobacterium isolated from alkaline environment.</title>
        <authorList>
            <person name="Golinska P."/>
        </authorList>
    </citation>
    <scope>NUCLEOTIDE SEQUENCE [LARGE SCALE GENOMIC DNA]</scope>
    <source>
        <strain evidence="3">DSM 42118</strain>
    </source>
</reference>
<keyword evidence="1" id="KW-1133">Transmembrane helix</keyword>
<proteinExistence type="predicted"/>
<evidence type="ECO:0000313" key="3">
    <source>
        <dbReference type="Proteomes" id="UP000538929"/>
    </source>
</evidence>
<dbReference type="AlphaFoldDB" id="A0A7W3Y0B2"/>
<name>A0A7W3Y0B2_9ACTN</name>
<feature type="transmembrane region" description="Helical" evidence="1">
    <location>
        <begin position="75"/>
        <end position="94"/>
    </location>
</feature>
<protein>
    <submittedName>
        <fullName evidence="2">Uncharacterized protein</fullName>
    </submittedName>
</protein>
<sequence>MMPWEPAGKEKKTFRKNGVFLLWSAAEDSRELLDGSSLGNFLQNAGIPVSTQGSEPPHSKDWLGVYEPKKSAVKLFLALFFAMLVIPLATLVGLVMKLFRVPPGGEGGVGIDTIIHGSIFLSFTLPFFLIFLGLLWNTERRGAKVSLFPAPKNAVNRAFIRRSVLYLDGAGNLVLQNAENKKRRMRSPSDSGSGVTDFWILKHQGKPWCVLLVDCNGTIQAELPWISWFSGDPALVGLRKFANELGVFISVKECKPLPGQDEDLLASRRTHSYWISESSSISLFNFFIPSIWVLLYLAFPPTGTHLQWLAFAGIIVAALMMLFRITYQLFWLRGMVTVPPVSEVEYRWERKQREREPEVDHG</sequence>
<accession>A0A7W3Y0B2</accession>
<feature type="transmembrane region" description="Helical" evidence="1">
    <location>
        <begin position="281"/>
        <end position="299"/>
    </location>
</feature>
<dbReference type="Proteomes" id="UP000538929">
    <property type="component" value="Unassembled WGS sequence"/>
</dbReference>
<feature type="transmembrane region" description="Helical" evidence="1">
    <location>
        <begin position="114"/>
        <end position="136"/>
    </location>
</feature>
<comment type="caution">
    <text evidence="2">The sequence shown here is derived from an EMBL/GenBank/DDBJ whole genome shotgun (WGS) entry which is preliminary data.</text>
</comment>
<keyword evidence="1" id="KW-0812">Transmembrane</keyword>
<feature type="transmembrane region" description="Helical" evidence="1">
    <location>
        <begin position="305"/>
        <end position="325"/>
    </location>
</feature>
<evidence type="ECO:0000313" key="2">
    <source>
        <dbReference type="EMBL" id="MBB0243116.1"/>
    </source>
</evidence>
<organism evidence="2 3">
    <name type="scientific">Streptomyces alkaliphilus</name>
    <dbReference type="NCBI Taxonomy" id="1472722"/>
    <lineage>
        <taxon>Bacteria</taxon>
        <taxon>Bacillati</taxon>
        <taxon>Actinomycetota</taxon>
        <taxon>Actinomycetes</taxon>
        <taxon>Kitasatosporales</taxon>
        <taxon>Streptomycetaceae</taxon>
        <taxon>Streptomyces</taxon>
    </lineage>
</organism>
<dbReference type="EMBL" id="VKHT01000042">
    <property type="protein sequence ID" value="MBB0243116.1"/>
    <property type="molecule type" value="Genomic_DNA"/>
</dbReference>
<keyword evidence="3" id="KW-1185">Reference proteome</keyword>